<gene>
    <name evidence="2" type="ORF">CCMP2556_LOCUS21240</name>
</gene>
<protein>
    <submittedName>
        <fullName evidence="2">Uncharacterized protein</fullName>
    </submittedName>
</protein>
<feature type="compositionally biased region" description="Basic and acidic residues" evidence="1">
    <location>
        <begin position="805"/>
        <end position="819"/>
    </location>
</feature>
<evidence type="ECO:0000313" key="3">
    <source>
        <dbReference type="Proteomes" id="UP001642484"/>
    </source>
</evidence>
<feature type="region of interest" description="Disordered" evidence="1">
    <location>
        <begin position="786"/>
        <end position="824"/>
    </location>
</feature>
<organism evidence="2 3">
    <name type="scientific">Durusdinium trenchii</name>
    <dbReference type="NCBI Taxonomy" id="1381693"/>
    <lineage>
        <taxon>Eukaryota</taxon>
        <taxon>Sar</taxon>
        <taxon>Alveolata</taxon>
        <taxon>Dinophyceae</taxon>
        <taxon>Suessiales</taxon>
        <taxon>Symbiodiniaceae</taxon>
        <taxon>Durusdinium</taxon>
    </lineage>
</organism>
<comment type="caution">
    <text evidence="2">The sequence shown here is derived from an EMBL/GenBank/DDBJ whole genome shotgun (WGS) entry which is preliminary data.</text>
</comment>
<feature type="region of interest" description="Disordered" evidence="1">
    <location>
        <begin position="857"/>
        <end position="876"/>
    </location>
</feature>
<name>A0ABP0LLA8_9DINO</name>
<feature type="region of interest" description="Disordered" evidence="1">
    <location>
        <begin position="1302"/>
        <end position="1321"/>
    </location>
</feature>
<dbReference type="EMBL" id="CAXAMN010012780">
    <property type="protein sequence ID" value="CAK9039005.1"/>
    <property type="molecule type" value="Genomic_DNA"/>
</dbReference>
<accession>A0ABP0LLA8</accession>
<evidence type="ECO:0000313" key="2">
    <source>
        <dbReference type="EMBL" id="CAK9039005.1"/>
    </source>
</evidence>
<dbReference type="Proteomes" id="UP001642484">
    <property type="component" value="Unassembled WGS sequence"/>
</dbReference>
<keyword evidence="3" id="KW-1185">Reference proteome</keyword>
<sequence length="1346" mass="150400">MTIFGWGLEKFIPEEHLKPGEPLRLTPSSVRDRPHLTIAADEESVGFKAGYNLAFNAGLRVYMEPEYCHPAWNNLKNSIKVAGFHPTLLKATLMSHVNHSPYGSGKNQQTKEEVCCHLVESMKVEDFQRLCEDLEFDRGPSGVPVPTRPEELLSEPTIAKRGIYAKYKSWFQILQVMRAIDADWSISSLILDEAQERTLSVMDSNRLDFVIHPVHPVTALRAEWRSKMIGLIKKKYTKRGQEITKRYQNMRHGLHHKCIPPKRKPLFPQFASLVEEQSVSMLGFELDCGEHDELSWLDADEKKEIQEFWQREREWDNERQKRLQLKNITKPWHEKIDPAMLLEMEKEVQESADLAPVAELAEADGEAEGGRVAPEAAEPQTRAELQELQVDCIRWQADRSSGAFYKTIQETLSLLHDSATVEFLGVTLAVPTEGCDEAWVHEERKILRKFLTFLVTLCAFRAWSQMQFVMMMPQLLACVHHRTHIARDAGLGRARDLVKAVLAAEHAAYTVPLKNKKLLSALQGLLKDLSWNALQLAREGMAICQQCDYNRTDPELWTKFLYVLSTPVVATLGWPQFRLNCGSMIHHALKKLKAAAGVFLTLGCVFFHLKEKKYYFSLGFKAYAALAVPMKHVKVGDEEYCFFDFADWTPGALPHWIFNHDVSEACPWRHCDFNLVHQVAGSDELREHCCVFKLAQGYDDIVAAAVYRGAFLKRTELELLCKAKKAEKQRMVDGIMNSAGSVVPCPDELLDAIDQLDPVSREDFKDVKEICREQKERQKRVVTPTLENPQEEVPAASVDPAVPAEAERKTEIQPREIHTKSSPKLYTPDVLQSLLPGKGTLSGVTIKRLPGARKTYQGFYPPGKAGDRASLSSTWDGPRRMLSEKEALREAHFFDPIGRVCAPDQVSGSMTSLWDRMPHSSYTAAAEEILRSEGGEMRRDPGTASDGTARKTQEVKECTLLGCWTRQRDSTTNEDLGKRLLVASRGLRGDDVYVDSVKCTGEGELPNKPAPRQVRLWGAGQVCFSGSVLVETFNIHVTSYDGFSGTFGPEKLVELGLPRIRGTETNRPEPSEQAGQIGTVNLQAAGLTAAQCDGAEFENQDSLIVNLVKPFNVRVVLNSATCPDAGKEAIQLGRWRLAANASKCHELNAELIANTSHPEMQDLVGFALAKPSLRAPDVYVDTVQCTGSGSLPTEPVCFGGSVLVENFNIHVTSYDGITLLASIENTRYRLDRMRTKVSTDLTLSLRAPPSISSTTSLLAKGLNDGALGREAGGFGPKLQRELQRLQEQKQWSTKKEQAVGKGFFTSPPMFTSSGTTRSRTCSAPVAIEHDRARVKKPGVRSGRRPS</sequence>
<feature type="compositionally biased region" description="Low complexity" evidence="1">
    <location>
        <begin position="1311"/>
        <end position="1321"/>
    </location>
</feature>
<evidence type="ECO:0000256" key="1">
    <source>
        <dbReference type="SAM" id="MobiDB-lite"/>
    </source>
</evidence>
<reference evidence="2 3" key="1">
    <citation type="submission" date="2024-02" db="EMBL/GenBank/DDBJ databases">
        <authorList>
            <person name="Chen Y."/>
            <person name="Shah S."/>
            <person name="Dougan E. K."/>
            <person name="Thang M."/>
            <person name="Chan C."/>
        </authorList>
    </citation>
    <scope>NUCLEOTIDE SEQUENCE [LARGE SCALE GENOMIC DNA]</scope>
</reference>
<proteinExistence type="predicted"/>
<feature type="compositionally biased region" description="Low complexity" evidence="1">
    <location>
        <begin position="791"/>
        <end position="804"/>
    </location>
</feature>